<sequence>MNNFRWLAPFMGRRRRFTGWNRRNNRGGMGMGMLLTLLGIGAGAAWAGIAQNNNNGRQPVRNMLSNAQRAMPNTETAFSEELTPDDSNFRNQAD</sequence>
<organism evidence="2 3">
    <name type="scientific">Alteribacillus bidgolensis</name>
    <dbReference type="NCBI Taxonomy" id="930129"/>
    <lineage>
        <taxon>Bacteria</taxon>
        <taxon>Bacillati</taxon>
        <taxon>Bacillota</taxon>
        <taxon>Bacilli</taxon>
        <taxon>Bacillales</taxon>
        <taxon>Bacillaceae</taxon>
        <taxon>Alteribacillus</taxon>
    </lineage>
</organism>
<keyword evidence="3" id="KW-1185">Reference proteome</keyword>
<dbReference type="RefSeq" id="WP_091583783.1">
    <property type="nucleotide sequence ID" value="NZ_FNDU01000004.1"/>
</dbReference>
<dbReference type="STRING" id="930129.SAMN05216352_104212"/>
<reference evidence="2 3" key="1">
    <citation type="submission" date="2016-10" db="EMBL/GenBank/DDBJ databases">
        <authorList>
            <person name="de Groot N.N."/>
        </authorList>
    </citation>
    <scope>NUCLEOTIDE SEQUENCE [LARGE SCALE GENOMIC DNA]</scope>
    <source>
        <strain evidence="3">P4B,CCM 7963,CECT 7998,DSM 25260,IBRC-M 10614,KCTC 13821</strain>
    </source>
</reference>
<name>A0A1G8HDD4_9BACI</name>
<dbReference type="EMBL" id="FNDU01000004">
    <property type="protein sequence ID" value="SDI04684.1"/>
    <property type="molecule type" value="Genomic_DNA"/>
</dbReference>
<protein>
    <submittedName>
        <fullName evidence="2">Uncharacterized protein</fullName>
    </submittedName>
</protein>
<proteinExistence type="predicted"/>
<dbReference type="AlphaFoldDB" id="A0A1G8HDD4"/>
<feature type="compositionally biased region" description="Polar residues" evidence="1">
    <location>
        <begin position="85"/>
        <end position="94"/>
    </location>
</feature>
<gene>
    <name evidence="2" type="ORF">SAMN05216352_104212</name>
</gene>
<dbReference type="Proteomes" id="UP000199017">
    <property type="component" value="Unassembled WGS sequence"/>
</dbReference>
<evidence type="ECO:0000256" key="1">
    <source>
        <dbReference type="SAM" id="MobiDB-lite"/>
    </source>
</evidence>
<evidence type="ECO:0000313" key="2">
    <source>
        <dbReference type="EMBL" id="SDI04684.1"/>
    </source>
</evidence>
<accession>A0A1G8HDD4</accession>
<feature type="region of interest" description="Disordered" evidence="1">
    <location>
        <begin position="71"/>
        <end position="94"/>
    </location>
</feature>
<evidence type="ECO:0000313" key="3">
    <source>
        <dbReference type="Proteomes" id="UP000199017"/>
    </source>
</evidence>